<protein>
    <recommendedName>
        <fullName evidence="3">DOMON domain-containing protein</fullName>
    </recommendedName>
</protein>
<feature type="domain" description="DOMON" evidence="3">
    <location>
        <begin position="305"/>
        <end position="424"/>
    </location>
</feature>
<dbReference type="SUPFAM" id="SSF50952">
    <property type="entry name" value="Soluble quinoprotein glucose dehydrogenase"/>
    <property type="match status" value="1"/>
</dbReference>
<dbReference type="EMBL" id="JATAAI010000011">
    <property type="protein sequence ID" value="KAK1742258.1"/>
    <property type="molecule type" value="Genomic_DNA"/>
</dbReference>
<dbReference type="InterPro" id="IPR005018">
    <property type="entry name" value="DOMON_domain"/>
</dbReference>
<sequence>MNSYFIHFPGYFMILLVAYLNNAVVDAIAVGDDVCMTGYIMDIFCIELGVLLDNRQITTLEGPENHSFHCLLDVPVCYNSGFMVLGEKDSKTSLHCLGPRLKESDVVIDVGRAAGSSAKSTTHTTCRTCSGDASKPVSGYRATVKGTVKDLGDGSSGVLGQPMLNNIKVLDFEVGCGEEDGIVVKNIGGECKILRSGTMSPSSATPSLVSSVAPSESTTQQVTPSDQPIVSTSPTYPPTSSSSSTPSTFKVLPESHYPSSSSSESITPSVSTQSSVFLTSDEPSFVPSTSTPDCNTQFCEKALSDDYLLRYLLNVEDGTITMEVIYDGEAWVAVAFSEDENMPGSDAVIGSPELGNVPQKYSLLAKTPVVDSAIEIMPEEEQTLINATIEVRDGQTVMKFTKILKEPGQIEIMMGLNNMLWAYGSSNTLSYHAQRSPFTLDLSSSDEAVNSTSPSFELSVAPSSVSSQIDCKPWPDAAWLQPNFCSNRFVDGLSRPRGLHIDHTTDEILLVERGASRVVRLVPNNVDASDVSVVALPNTEGLGLNHGIELSGGYLYASSTTKVYRWLYIDGNAGETEEVIVGMRSGGHFTRTLAFDADGRWLYVSIGSLGNVASDSSSSRIRRFDMSSWGGTTPFNYDDDGELFADGLRNEVGLSFDVHGDLWGVENGADNLFREDLGGDIHNDNPSEELNRFREDQAGQSWGYPYCWSEYCLSKENGGSGIKGANTRWAWPSFLDAGYTDEWCRENTNESVMSMPAHSAPLGMTFYKWKDLSQDETCEGGFPRGMNNYAFIAFHGSWNRSVPTGYKVVFVPMDSVGNPTHQPIDLFRHAGDGAKWPNPGIRPVDVQFDNCGRLYITEDKTGSVIQVRYDGNYLDNFDPIETDVADGASCVAPEQSTSQTENDFTSFPTQSNPPVSEEANESSNEPSSTPTSELSELVRNLVNGPTSNALQLVIWWPVHLMMLLFQIL</sequence>
<dbReference type="InterPro" id="IPR011042">
    <property type="entry name" value="6-blade_b-propeller_TolB-like"/>
</dbReference>
<evidence type="ECO:0000256" key="1">
    <source>
        <dbReference type="SAM" id="MobiDB-lite"/>
    </source>
</evidence>
<feature type="signal peptide" evidence="2">
    <location>
        <begin position="1"/>
        <end position="27"/>
    </location>
</feature>
<feature type="compositionally biased region" description="Low complexity" evidence="1">
    <location>
        <begin position="200"/>
        <end position="215"/>
    </location>
</feature>
<dbReference type="InterPro" id="IPR054539">
    <property type="entry name" value="Beta-prop_PDH"/>
</dbReference>
<evidence type="ECO:0000313" key="5">
    <source>
        <dbReference type="Proteomes" id="UP001224775"/>
    </source>
</evidence>
<feature type="region of interest" description="Disordered" evidence="1">
    <location>
        <begin position="891"/>
        <end position="932"/>
    </location>
</feature>
<accession>A0AAD9DE09</accession>
<feature type="chain" id="PRO_5042084640" description="DOMON domain-containing protein" evidence="2">
    <location>
        <begin position="28"/>
        <end position="968"/>
    </location>
</feature>
<dbReference type="PROSITE" id="PS50836">
    <property type="entry name" value="DOMON"/>
    <property type="match status" value="1"/>
</dbReference>
<comment type="caution">
    <text evidence="4">The sequence shown here is derived from an EMBL/GenBank/DDBJ whole genome shotgun (WGS) entry which is preliminary data.</text>
</comment>
<organism evidence="4 5">
    <name type="scientific">Skeletonema marinoi</name>
    <dbReference type="NCBI Taxonomy" id="267567"/>
    <lineage>
        <taxon>Eukaryota</taxon>
        <taxon>Sar</taxon>
        <taxon>Stramenopiles</taxon>
        <taxon>Ochrophyta</taxon>
        <taxon>Bacillariophyta</taxon>
        <taxon>Coscinodiscophyceae</taxon>
        <taxon>Thalassiosirophycidae</taxon>
        <taxon>Thalassiosirales</taxon>
        <taxon>Skeletonemataceae</taxon>
        <taxon>Skeletonema</taxon>
        <taxon>Skeletonema marinoi-dohrnii complex</taxon>
    </lineage>
</organism>
<reference evidence="4" key="1">
    <citation type="submission" date="2023-06" db="EMBL/GenBank/DDBJ databases">
        <title>Survivors Of The Sea: Transcriptome response of Skeletonema marinoi to long-term dormancy.</title>
        <authorList>
            <person name="Pinder M.I.M."/>
            <person name="Kourtchenko O."/>
            <person name="Robertson E.K."/>
            <person name="Larsson T."/>
            <person name="Maumus F."/>
            <person name="Osuna-Cruz C.M."/>
            <person name="Vancaester E."/>
            <person name="Stenow R."/>
            <person name="Vandepoele K."/>
            <person name="Ploug H."/>
            <person name="Bruchert V."/>
            <person name="Godhe A."/>
            <person name="Topel M."/>
        </authorList>
    </citation>
    <scope>NUCLEOTIDE SEQUENCE</scope>
    <source>
        <strain evidence="4">R05AC</strain>
    </source>
</reference>
<feature type="region of interest" description="Disordered" evidence="1">
    <location>
        <begin position="195"/>
        <end position="268"/>
    </location>
</feature>
<feature type="compositionally biased region" description="Polar residues" evidence="1">
    <location>
        <begin position="216"/>
        <end position="230"/>
    </location>
</feature>
<proteinExistence type="predicted"/>
<dbReference type="Pfam" id="PF03351">
    <property type="entry name" value="DOMON"/>
    <property type="match status" value="1"/>
</dbReference>
<evidence type="ECO:0000259" key="3">
    <source>
        <dbReference type="PROSITE" id="PS50836"/>
    </source>
</evidence>
<feature type="compositionally biased region" description="Polar residues" evidence="1">
    <location>
        <begin position="894"/>
        <end position="910"/>
    </location>
</feature>
<feature type="compositionally biased region" description="Low complexity" evidence="1">
    <location>
        <begin position="231"/>
        <end position="268"/>
    </location>
</feature>
<dbReference type="Gene3D" id="2.120.10.30">
    <property type="entry name" value="TolB, C-terminal domain"/>
    <property type="match status" value="1"/>
</dbReference>
<dbReference type="SMART" id="SM00664">
    <property type="entry name" value="DoH"/>
    <property type="match status" value="1"/>
</dbReference>
<dbReference type="Pfam" id="PF22807">
    <property type="entry name" value="TrAA12"/>
    <property type="match status" value="1"/>
</dbReference>
<evidence type="ECO:0000256" key="2">
    <source>
        <dbReference type="SAM" id="SignalP"/>
    </source>
</evidence>
<feature type="compositionally biased region" description="Low complexity" evidence="1">
    <location>
        <begin position="912"/>
        <end position="932"/>
    </location>
</feature>
<gene>
    <name evidence="4" type="ORF">QTG54_006823</name>
</gene>
<name>A0AAD9DE09_9STRA</name>
<dbReference type="InterPro" id="IPR045266">
    <property type="entry name" value="DOH_DOMON"/>
</dbReference>
<dbReference type="InterPro" id="IPR011041">
    <property type="entry name" value="Quinoprot_gluc/sorb_DH_b-prop"/>
</dbReference>
<dbReference type="Proteomes" id="UP001224775">
    <property type="component" value="Unassembled WGS sequence"/>
</dbReference>
<keyword evidence="2" id="KW-0732">Signal</keyword>
<dbReference type="AlphaFoldDB" id="A0AAD9DE09"/>
<dbReference type="CDD" id="cd09631">
    <property type="entry name" value="DOMON_DOH"/>
    <property type="match status" value="1"/>
</dbReference>
<keyword evidence="5" id="KW-1185">Reference proteome</keyword>
<evidence type="ECO:0000313" key="4">
    <source>
        <dbReference type="EMBL" id="KAK1742258.1"/>
    </source>
</evidence>